<keyword evidence="1" id="KW-1133">Transmembrane helix</keyword>
<gene>
    <name evidence="2" type="ORF">J3U76_03790</name>
</gene>
<evidence type="ECO:0000313" key="3">
    <source>
        <dbReference type="Proteomes" id="UP000664882"/>
    </source>
</evidence>
<organism evidence="2 3">
    <name type="scientific">Oceanisphaera pacifica</name>
    <dbReference type="NCBI Taxonomy" id="2818389"/>
    <lineage>
        <taxon>Bacteria</taxon>
        <taxon>Pseudomonadati</taxon>
        <taxon>Pseudomonadota</taxon>
        <taxon>Gammaproteobacteria</taxon>
        <taxon>Aeromonadales</taxon>
        <taxon>Aeromonadaceae</taxon>
        <taxon>Oceanisphaera</taxon>
    </lineage>
</organism>
<proteinExistence type="predicted"/>
<dbReference type="RefSeq" id="WP_208004498.1">
    <property type="nucleotide sequence ID" value="NZ_JAGDFX010000003.1"/>
</dbReference>
<sequence>MRHNPISGLPNTVPKKQAGSMLLIVVFMMVVLALLVTTMGSFLSDSSQKTSVEVRATRALMAAQSGLEYGFYKVGNADKDNPTAVAEMCNNIDKYSLPFDDIKGLDQCTATVTCTTVPDSKTYTIKSEGNCGEPLTASHSKDDTSTDFAVSRTLTAEAQ</sequence>
<evidence type="ECO:0000256" key="1">
    <source>
        <dbReference type="SAM" id="Phobius"/>
    </source>
</evidence>
<keyword evidence="3" id="KW-1185">Reference proteome</keyword>
<feature type="transmembrane region" description="Helical" evidence="1">
    <location>
        <begin position="21"/>
        <end position="43"/>
    </location>
</feature>
<reference evidence="2 3" key="1">
    <citation type="submission" date="2021-03" db="EMBL/GenBank/DDBJ databases">
        <title>Oceanisphaera sp. nov., isolated from the intestine.</title>
        <authorList>
            <person name="Zhao L.-H."/>
            <person name="Shi L.-F."/>
        </authorList>
    </citation>
    <scope>NUCLEOTIDE SEQUENCE [LARGE SCALE GENOMIC DNA]</scope>
    <source>
        <strain evidence="2 3">DM8</strain>
    </source>
</reference>
<keyword evidence="1" id="KW-0472">Membrane</keyword>
<accession>A0ABS3NDV2</accession>
<protein>
    <submittedName>
        <fullName evidence="2">MSHA biogenesis protein MshP</fullName>
    </submittedName>
</protein>
<dbReference type="Proteomes" id="UP000664882">
    <property type="component" value="Unassembled WGS sequence"/>
</dbReference>
<evidence type="ECO:0000313" key="2">
    <source>
        <dbReference type="EMBL" id="MBO1518768.1"/>
    </source>
</evidence>
<comment type="caution">
    <text evidence="2">The sequence shown here is derived from an EMBL/GenBank/DDBJ whole genome shotgun (WGS) entry which is preliminary data.</text>
</comment>
<name>A0ABS3NDV2_9GAMM</name>
<keyword evidence="1" id="KW-0812">Transmembrane</keyword>
<dbReference type="EMBL" id="JAGDFX010000003">
    <property type="protein sequence ID" value="MBO1518768.1"/>
    <property type="molecule type" value="Genomic_DNA"/>
</dbReference>